<name>A0AC60PKU2_IXOPE</name>
<keyword evidence="2" id="KW-1185">Reference proteome</keyword>
<comment type="caution">
    <text evidence="1">The sequence shown here is derived from an EMBL/GenBank/DDBJ whole genome shotgun (WGS) entry which is preliminary data.</text>
</comment>
<accession>A0AC60PKU2</accession>
<gene>
    <name evidence="1" type="ORF">HPB47_003127</name>
</gene>
<dbReference type="EMBL" id="JABSTQ010010448">
    <property type="protein sequence ID" value="KAG0420965.1"/>
    <property type="molecule type" value="Genomic_DNA"/>
</dbReference>
<sequence length="315" mass="35681">MLLFAHFSHVTSKASRAVQESRRYGHPPWLNVQLCHCSDTMDRKRQTLKAYASHVSKLCPKHWTANKLHAELCNSTSPLTSKKVDLNRPCTGSETQFCHIYDELSLWNEALCHCHMQIKEVAPKELAISAFHGRILEPGTAAKYALVLVHWLLKEHHCLKALRIQGSVILENSELLCDALRLAVGLKSLEIWVYFVVGNHSKRCGEAFEQLVRSRTLLEKVQELDKSTEATATMYCLQWLIPVLLIPKPMNLALVQNHVMFMVLYLMGFFLERKPCTICSLVFLAAVFLICYSGMGNCIFSLFVNCNSVTCEPGT</sequence>
<organism evidence="1 2">
    <name type="scientific">Ixodes persulcatus</name>
    <name type="common">Taiga tick</name>
    <dbReference type="NCBI Taxonomy" id="34615"/>
    <lineage>
        <taxon>Eukaryota</taxon>
        <taxon>Metazoa</taxon>
        <taxon>Ecdysozoa</taxon>
        <taxon>Arthropoda</taxon>
        <taxon>Chelicerata</taxon>
        <taxon>Arachnida</taxon>
        <taxon>Acari</taxon>
        <taxon>Parasitiformes</taxon>
        <taxon>Ixodida</taxon>
        <taxon>Ixodoidea</taxon>
        <taxon>Ixodidae</taxon>
        <taxon>Ixodinae</taxon>
        <taxon>Ixodes</taxon>
    </lineage>
</organism>
<protein>
    <submittedName>
        <fullName evidence="1">Uncharacterized protein</fullName>
    </submittedName>
</protein>
<proteinExistence type="predicted"/>
<evidence type="ECO:0000313" key="2">
    <source>
        <dbReference type="Proteomes" id="UP000805193"/>
    </source>
</evidence>
<reference evidence="1 2" key="1">
    <citation type="journal article" date="2020" name="Cell">
        <title>Large-Scale Comparative Analyses of Tick Genomes Elucidate Their Genetic Diversity and Vector Capacities.</title>
        <authorList>
            <consortium name="Tick Genome and Microbiome Consortium (TIGMIC)"/>
            <person name="Jia N."/>
            <person name="Wang J."/>
            <person name="Shi W."/>
            <person name="Du L."/>
            <person name="Sun Y."/>
            <person name="Zhan W."/>
            <person name="Jiang J.F."/>
            <person name="Wang Q."/>
            <person name="Zhang B."/>
            <person name="Ji P."/>
            <person name="Bell-Sakyi L."/>
            <person name="Cui X.M."/>
            <person name="Yuan T.T."/>
            <person name="Jiang B.G."/>
            <person name="Yang W.F."/>
            <person name="Lam T.T."/>
            <person name="Chang Q.C."/>
            <person name="Ding S.J."/>
            <person name="Wang X.J."/>
            <person name="Zhu J.G."/>
            <person name="Ruan X.D."/>
            <person name="Zhao L."/>
            <person name="Wei J.T."/>
            <person name="Ye R.Z."/>
            <person name="Que T.C."/>
            <person name="Du C.H."/>
            <person name="Zhou Y.H."/>
            <person name="Cheng J.X."/>
            <person name="Dai P.F."/>
            <person name="Guo W.B."/>
            <person name="Han X.H."/>
            <person name="Huang E.J."/>
            <person name="Li L.F."/>
            <person name="Wei W."/>
            <person name="Gao Y.C."/>
            <person name="Liu J.Z."/>
            <person name="Shao H.Z."/>
            <person name="Wang X."/>
            <person name="Wang C.C."/>
            <person name="Yang T.C."/>
            <person name="Huo Q.B."/>
            <person name="Li W."/>
            <person name="Chen H.Y."/>
            <person name="Chen S.E."/>
            <person name="Zhou L.G."/>
            <person name="Ni X.B."/>
            <person name="Tian J.H."/>
            <person name="Sheng Y."/>
            <person name="Liu T."/>
            <person name="Pan Y.S."/>
            <person name="Xia L.Y."/>
            <person name="Li J."/>
            <person name="Zhao F."/>
            <person name="Cao W.C."/>
        </authorList>
    </citation>
    <scope>NUCLEOTIDE SEQUENCE [LARGE SCALE GENOMIC DNA]</scope>
    <source>
        <strain evidence="1">Iper-2018</strain>
    </source>
</reference>
<evidence type="ECO:0000313" key="1">
    <source>
        <dbReference type="EMBL" id="KAG0420965.1"/>
    </source>
</evidence>
<dbReference type="Proteomes" id="UP000805193">
    <property type="component" value="Unassembled WGS sequence"/>
</dbReference>